<dbReference type="CDD" id="cd04740">
    <property type="entry name" value="DHOD_1B_like"/>
    <property type="match status" value="1"/>
</dbReference>
<keyword evidence="8 12" id="KW-0665">Pyrimidine biosynthesis</keyword>
<feature type="binding site" evidence="12">
    <location>
        <position position="164"/>
    </location>
    <ligand>
        <name>FMN</name>
        <dbReference type="ChEBI" id="CHEBI:58210"/>
    </ligand>
</feature>
<dbReference type="InterPro" id="IPR012135">
    <property type="entry name" value="Dihydroorotate_DH_1_2"/>
</dbReference>
<evidence type="ECO:0000256" key="6">
    <source>
        <dbReference type="ARBA" id="ARBA00022630"/>
    </source>
</evidence>
<evidence type="ECO:0000256" key="9">
    <source>
        <dbReference type="ARBA" id="ARBA00023002"/>
    </source>
</evidence>
<sequence>MSDLHVDFLGKRLAGPVIPASGTFGFGEEYADMFDLKVLGGICSKGLTLNGKYGNEGERLYETPAGLINSIGLQNPGVRHFIAEELPRMLTLGTTVFANLGGGCIEDYEEGARLLSDTDVDFIELNISCPNVKQGGIAYGIHPDSAKEVVSRVKAVCKKPLVVKLSPQAEDIARMAAACVEAGADALSLVNTFQACAIDIERRKPVFNNLFAGFSGPAIKPIALRMVWQAVGAVDVPVIGLGGITTGADALEFIMAGAAAVQVGTASFMDPRAGGRITAEIGEWMDRHGVKNLDEIRGCARM</sequence>
<dbReference type="PIRSF" id="PIRSF000164">
    <property type="entry name" value="DHO_oxidase"/>
    <property type="match status" value="1"/>
</dbReference>
<dbReference type="EC" id="1.3.-.-" evidence="12"/>
<feature type="binding site" evidence="12">
    <location>
        <position position="190"/>
    </location>
    <ligand>
        <name>FMN</name>
        <dbReference type="ChEBI" id="CHEBI:58210"/>
    </ligand>
</feature>
<dbReference type="InterPro" id="IPR024920">
    <property type="entry name" value="Dihydroorotate_DH_1"/>
</dbReference>
<comment type="caution">
    <text evidence="14">The sequence shown here is derived from an EMBL/GenBank/DDBJ whole genome shotgun (WGS) entry which is preliminary data.</text>
</comment>
<feature type="binding site" evidence="12">
    <location>
        <position position="216"/>
    </location>
    <ligand>
        <name>FMN</name>
        <dbReference type="ChEBI" id="CHEBI:58210"/>
    </ligand>
</feature>
<evidence type="ECO:0000256" key="10">
    <source>
        <dbReference type="ARBA" id="ARBA00023027"/>
    </source>
</evidence>
<dbReference type="Pfam" id="PF01180">
    <property type="entry name" value="DHO_dh"/>
    <property type="match status" value="1"/>
</dbReference>
<dbReference type="InterPro" id="IPR013785">
    <property type="entry name" value="Aldolase_TIM"/>
</dbReference>
<dbReference type="Gene3D" id="3.20.20.70">
    <property type="entry name" value="Aldolase class I"/>
    <property type="match status" value="1"/>
</dbReference>
<dbReference type="FunFam" id="3.20.20.70:FF:000027">
    <property type="entry name" value="Dihydropyrimidine dehydrogenase [NADP(+)]"/>
    <property type="match status" value="1"/>
</dbReference>
<feature type="domain" description="Dihydroorotate dehydrogenase catalytic" evidence="13">
    <location>
        <begin position="4"/>
        <end position="285"/>
    </location>
</feature>
<dbReference type="GO" id="GO:0004589">
    <property type="term" value="F:dihydroorotate dehydrogenase (NAD+) activity"/>
    <property type="evidence" value="ECO:0007669"/>
    <property type="project" value="UniProtKB-EC"/>
</dbReference>
<keyword evidence="10" id="KW-0520">NAD</keyword>
<dbReference type="InterPro" id="IPR049622">
    <property type="entry name" value="Dihydroorotate_DH_I"/>
</dbReference>
<dbReference type="GO" id="GO:0005737">
    <property type="term" value="C:cytoplasm"/>
    <property type="evidence" value="ECO:0007669"/>
    <property type="project" value="UniProtKB-SubCell"/>
</dbReference>
<dbReference type="PANTHER" id="PTHR48109">
    <property type="entry name" value="DIHYDROOROTATE DEHYDROGENASE (QUINONE), MITOCHONDRIAL-RELATED"/>
    <property type="match status" value="1"/>
</dbReference>
<evidence type="ECO:0000313" key="14">
    <source>
        <dbReference type="EMBL" id="HIX06034.1"/>
    </source>
</evidence>
<dbReference type="InterPro" id="IPR005720">
    <property type="entry name" value="Dihydroorotate_DH_cat"/>
</dbReference>
<dbReference type="GO" id="GO:0044205">
    <property type="term" value="P:'de novo' UMP biosynthetic process"/>
    <property type="evidence" value="ECO:0007669"/>
    <property type="project" value="UniProtKB-UniRule"/>
</dbReference>
<comment type="catalytic activity">
    <reaction evidence="11">
        <text>(S)-dihydroorotate + NAD(+) = orotate + NADH + H(+)</text>
        <dbReference type="Rhea" id="RHEA:13513"/>
        <dbReference type="ChEBI" id="CHEBI:15378"/>
        <dbReference type="ChEBI" id="CHEBI:30839"/>
        <dbReference type="ChEBI" id="CHEBI:30864"/>
        <dbReference type="ChEBI" id="CHEBI:57540"/>
        <dbReference type="ChEBI" id="CHEBI:57945"/>
        <dbReference type="EC" id="1.3.1.14"/>
    </reaction>
</comment>
<comment type="subcellular location">
    <subcellularLocation>
        <location evidence="2 12">Cytoplasm</location>
    </subcellularLocation>
</comment>
<dbReference type="InterPro" id="IPR033888">
    <property type="entry name" value="DHOD_1B"/>
</dbReference>
<feature type="binding site" evidence="12">
    <location>
        <position position="126"/>
    </location>
    <ligand>
        <name>substrate</name>
    </ligand>
</feature>
<keyword evidence="5 12" id="KW-0963">Cytoplasm</keyword>
<evidence type="ECO:0000256" key="5">
    <source>
        <dbReference type="ARBA" id="ARBA00022490"/>
    </source>
</evidence>
<dbReference type="Proteomes" id="UP000824193">
    <property type="component" value="Unassembled WGS sequence"/>
</dbReference>
<evidence type="ECO:0000256" key="4">
    <source>
        <dbReference type="ARBA" id="ARBA00008008"/>
    </source>
</evidence>
<proteinExistence type="inferred from homology"/>
<dbReference type="SUPFAM" id="SSF51395">
    <property type="entry name" value="FMN-linked oxidoreductases"/>
    <property type="match status" value="1"/>
</dbReference>
<evidence type="ECO:0000256" key="8">
    <source>
        <dbReference type="ARBA" id="ARBA00022975"/>
    </source>
</evidence>
<comment type="similarity">
    <text evidence="4 12">Belongs to the dihydroorotate dehydrogenase family. Type 1 subfamily.</text>
</comment>
<evidence type="ECO:0000256" key="3">
    <source>
        <dbReference type="ARBA" id="ARBA00004715"/>
    </source>
</evidence>
<keyword evidence="6 12" id="KW-0285">Flavoprotein</keyword>
<feature type="binding site" evidence="12">
    <location>
        <position position="45"/>
    </location>
    <ligand>
        <name>substrate</name>
    </ligand>
</feature>
<reference evidence="14" key="1">
    <citation type="journal article" date="2021" name="PeerJ">
        <title>Extensive microbial diversity within the chicken gut microbiome revealed by metagenomics and culture.</title>
        <authorList>
            <person name="Gilroy R."/>
            <person name="Ravi A."/>
            <person name="Getino M."/>
            <person name="Pursley I."/>
            <person name="Horton D.L."/>
            <person name="Alikhan N.F."/>
            <person name="Baker D."/>
            <person name="Gharbi K."/>
            <person name="Hall N."/>
            <person name="Watson M."/>
            <person name="Adriaenssens E.M."/>
            <person name="Foster-Nyarko E."/>
            <person name="Jarju S."/>
            <person name="Secka A."/>
            <person name="Antonio M."/>
            <person name="Oren A."/>
            <person name="Chaudhuri R.R."/>
            <person name="La Ragione R."/>
            <person name="Hildebrand F."/>
            <person name="Pallen M.J."/>
        </authorList>
    </citation>
    <scope>NUCLEOTIDE SEQUENCE</scope>
    <source>
        <strain evidence="14">2239</strain>
    </source>
</reference>
<feature type="binding site" evidence="12">
    <location>
        <begin position="191"/>
        <end position="192"/>
    </location>
    <ligand>
        <name>substrate</name>
    </ligand>
</feature>
<evidence type="ECO:0000256" key="11">
    <source>
        <dbReference type="ARBA" id="ARBA00048996"/>
    </source>
</evidence>
<feature type="binding site" evidence="12">
    <location>
        <position position="126"/>
    </location>
    <ligand>
        <name>FMN</name>
        <dbReference type="ChEBI" id="CHEBI:58210"/>
    </ligand>
</feature>
<evidence type="ECO:0000256" key="7">
    <source>
        <dbReference type="ARBA" id="ARBA00022643"/>
    </source>
</evidence>
<dbReference type="NCBIfam" id="TIGR01037">
    <property type="entry name" value="pyrD_sub1_fam"/>
    <property type="match status" value="1"/>
</dbReference>
<dbReference type="GO" id="GO:0006207">
    <property type="term" value="P:'de novo' pyrimidine nucleobase biosynthetic process"/>
    <property type="evidence" value="ECO:0007669"/>
    <property type="project" value="InterPro"/>
</dbReference>
<dbReference type="EMBL" id="DXFW01000023">
    <property type="protein sequence ID" value="HIX06034.1"/>
    <property type="molecule type" value="Genomic_DNA"/>
</dbReference>
<dbReference type="InterPro" id="IPR050074">
    <property type="entry name" value="DHO_dehydrogenase"/>
</dbReference>
<dbReference type="HAMAP" id="MF_00224">
    <property type="entry name" value="DHO_dh_type1"/>
    <property type="match status" value="1"/>
</dbReference>
<protein>
    <recommendedName>
        <fullName evidence="12">Dihydroorotate dehydrogenase</fullName>
        <shortName evidence="12">DHOD</shortName>
        <shortName evidence="12">DHODase</shortName>
        <shortName evidence="12">DHOdehase</shortName>
        <ecNumber evidence="12">1.3.-.-</ecNumber>
    </recommendedName>
</protein>
<comment type="function">
    <text evidence="1">Catalyzes the conversion of dihydroorotate to orotate with NAD(+) as electron acceptor.</text>
</comment>
<keyword evidence="7 12" id="KW-0288">FMN</keyword>
<comment type="cofactor">
    <cofactor evidence="12">
        <name>FMN</name>
        <dbReference type="ChEBI" id="CHEBI:58210"/>
    </cofactor>
    <text evidence="12">Binds 1 FMN per subunit.</text>
</comment>
<dbReference type="NCBIfam" id="NF005574">
    <property type="entry name" value="PRK07259.1"/>
    <property type="match status" value="1"/>
</dbReference>
<comment type="catalytic activity">
    <reaction evidence="12">
        <text>(S)-dihydroorotate + A = orotate + AH2</text>
        <dbReference type="Rhea" id="RHEA:18073"/>
        <dbReference type="ChEBI" id="CHEBI:13193"/>
        <dbReference type="ChEBI" id="CHEBI:17499"/>
        <dbReference type="ChEBI" id="CHEBI:30839"/>
        <dbReference type="ChEBI" id="CHEBI:30864"/>
    </reaction>
</comment>
<accession>A0A9D1V4R6</accession>
<feature type="active site" description="Nucleophile" evidence="12">
    <location>
        <position position="129"/>
    </location>
</feature>
<dbReference type="AlphaFoldDB" id="A0A9D1V4R6"/>
<keyword evidence="9 12" id="KW-0560">Oxidoreductase</keyword>
<feature type="binding site" evidence="12">
    <location>
        <begin position="242"/>
        <end position="243"/>
    </location>
    <ligand>
        <name>FMN</name>
        <dbReference type="ChEBI" id="CHEBI:58210"/>
    </ligand>
</feature>
<feature type="binding site" evidence="12">
    <location>
        <begin position="69"/>
        <end position="73"/>
    </location>
    <ligand>
        <name>substrate</name>
    </ligand>
</feature>
<organism evidence="14 15">
    <name type="scientific">Candidatus Allofournierella pullicola</name>
    <dbReference type="NCBI Taxonomy" id="2838596"/>
    <lineage>
        <taxon>Bacteria</taxon>
        <taxon>Bacillati</taxon>
        <taxon>Bacillota</taxon>
        <taxon>Clostridia</taxon>
        <taxon>Eubacteriales</taxon>
        <taxon>Oscillospiraceae</taxon>
        <taxon>Allofournierella</taxon>
    </lineage>
</organism>
<evidence type="ECO:0000313" key="15">
    <source>
        <dbReference type="Proteomes" id="UP000824193"/>
    </source>
</evidence>
<feature type="binding site" evidence="12">
    <location>
        <position position="99"/>
    </location>
    <ligand>
        <name>FMN</name>
        <dbReference type="ChEBI" id="CHEBI:58210"/>
    </ligand>
</feature>
<name>A0A9D1V4R6_9FIRM</name>
<evidence type="ECO:0000256" key="2">
    <source>
        <dbReference type="ARBA" id="ARBA00004496"/>
    </source>
</evidence>
<dbReference type="PANTHER" id="PTHR48109:SF1">
    <property type="entry name" value="DIHYDROOROTATE DEHYDROGENASE (FUMARATE)"/>
    <property type="match status" value="1"/>
</dbReference>
<feature type="binding site" evidence="12">
    <location>
        <begin position="264"/>
        <end position="265"/>
    </location>
    <ligand>
        <name>FMN</name>
        <dbReference type="ChEBI" id="CHEBI:58210"/>
    </ligand>
</feature>
<comment type="pathway">
    <text evidence="3">Pyrimidine metabolism; UMP biosynthesis via de novo pathway; orotate from (S)-dihydroorotate (NAD(+) route): step 1/1.</text>
</comment>
<dbReference type="PROSITE" id="PS00912">
    <property type="entry name" value="DHODEHASE_2"/>
    <property type="match status" value="1"/>
</dbReference>
<evidence type="ECO:0000256" key="1">
    <source>
        <dbReference type="ARBA" id="ARBA00003616"/>
    </source>
</evidence>
<dbReference type="InterPro" id="IPR001295">
    <property type="entry name" value="Dihydroorotate_DH_CS"/>
</dbReference>
<feature type="binding site" evidence="12">
    <location>
        <begin position="45"/>
        <end position="46"/>
    </location>
    <ligand>
        <name>FMN</name>
        <dbReference type="ChEBI" id="CHEBI:58210"/>
    </ligand>
</feature>
<gene>
    <name evidence="12" type="primary">pyrD</name>
    <name evidence="14" type="ORF">H9865_08050</name>
</gene>
<feature type="binding site" evidence="12">
    <location>
        <position position="21"/>
    </location>
    <ligand>
        <name>FMN</name>
        <dbReference type="ChEBI" id="CHEBI:58210"/>
    </ligand>
</feature>
<evidence type="ECO:0000259" key="13">
    <source>
        <dbReference type="Pfam" id="PF01180"/>
    </source>
</evidence>
<reference evidence="14" key="2">
    <citation type="submission" date="2021-04" db="EMBL/GenBank/DDBJ databases">
        <authorList>
            <person name="Gilroy R."/>
        </authorList>
    </citation>
    <scope>NUCLEOTIDE SEQUENCE</scope>
    <source>
        <strain evidence="14">2239</strain>
    </source>
</reference>
<evidence type="ECO:0000256" key="12">
    <source>
        <dbReference type="HAMAP-Rule" id="MF_00224"/>
    </source>
</evidence>